<dbReference type="GO" id="GO:0006260">
    <property type="term" value="P:DNA replication"/>
    <property type="evidence" value="ECO:0007669"/>
    <property type="project" value="InterPro"/>
</dbReference>
<feature type="region of interest" description="Disordered" evidence="2">
    <location>
        <begin position="109"/>
        <end position="146"/>
    </location>
</feature>
<dbReference type="SUPFAM" id="SSF50249">
    <property type="entry name" value="Nucleic acid-binding proteins"/>
    <property type="match status" value="1"/>
</dbReference>
<dbReference type="PANTHER" id="PTHR10302:SF27">
    <property type="entry name" value="SINGLE-STRANDED DNA-BINDING PROTEIN"/>
    <property type="match status" value="1"/>
</dbReference>
<reference evidence="3" key="1">
    <citation type="submission" date="2020-03" db="EMBL/GenBank/DDBJ databases">
        <title>The deep terrestrial virosphere.</title>
        <authorList>
            <person name="Holmfeldt K."/>
            <person name="Nilsson E."/>
            <person name="Simone D."/>
            <person name="Lopez-Fernandez M."/>
            <person name="Wu X."/>
            <person name="de Brujin I."/>
            <person name="Lundin D."/>
            <person name="Andersson A."/>
            <person name="Bertilsson S."/>
            <person name="Dopson M."/>
        </authorList>
    </citation>
    <scope>NUCLEOTIDE SEQUENCE</scope>
    <source>
        <strain evidence="3">MM415B02117</strain>
    </source>
</reference>
<gene>
    <name evidence="3" type="ORF">MM415B02117_0011</name>
</gene>
<dbReference type="InterPro" id="IPR000424">
    <property type="entry name" value="Primosome_PriB/ssb"/>
</dbReference>
<sequence length="146" mass="16023">MASVNKVIVIGNLGQDPQVRYTPTGMAVANFNVATNERWTTKDGEKQERTEWHRTVLWGKNAENAGKYLEKGRSVYIEGRLQTRSWEDKEGVTRYVTEIVGQIVQFLGSANGGAGAKRPDKQPGYVPGGAEDVSDGAPLDPDDIPF</sequence>
<dbReference type="GO" id="GO:0003697">
    <property type="term" value="F:single-stranded DNA binding"/>
    <property type="evidence" value="ECO:0007669"/>
    <property type="project" value="InterPro"/>
</dbReference>
<dbReference type="InterPro" id="IPR011344">
    <property type="entry name" value="ssDNA-bd"/>
</dbReference>
<dbReference type="Gene3D" id="2.40.50.140">
    <property type="entry name" value="Nucleic acid-binding proteins"/>
    <property type="match status" value="1"/>
</dbReference>
<protein>
    <submittedName>
        <fullName evidence="3">Putative single-stranded DNA-binding protein</fullName>
    </submittedName>
</protein>
<dbReference type="PROSITE" id="PS50935">
    <property type="entry name" value="SSB"/>
    <property type="match status" value="1"/>
</dbReference>
<dbReference type="PIRSF" id="PIRSF002070">
    <property type="entry name" value="SSB"/>
    <property type="match status" value="1"/>
</dbReference>
<dbReference type="CDD" id="cd04496">
    <property type="entry name" value="SSB_OBF"/>
    <property type="match status" value="1"/>
</dbReference>
<dbReference type="EMBL" id="MT142621">
    <property type="protein sequence ID" value="QJA86197.1"/>
    <property type="molecule type" value="Genomic_DNA"/>
</dbReference>
<dbReference type="Pfam" id="PF00436">
    <property type="entry name" value="SSB"/>
    <property type="match status" value="1"/>
</dbReference>
<dbReference type="AlphaFoldDB" id="A0A6M3KVQ4"/>
<dbReference type="InterPro" id="IPR012340">
    <property type="entry name" value="NA-bd_OB-fold"/>
</dbReference>
<evidence type="ECO:0000313" key="3">
    <source>
        <dbReference type="EMBL" id="QJA86197.1"/>
    </source>
</evidence>
<accession>A0A6M3KVQ4</accession>
<organism evidence="3">
    <name type="scientific">viral metagenome</name>
    <dbReference type="NCBI Taxonomy" id="1070528"/>
    <lineage>
        <taxon>unclassified sequences</taxon>
        <taxon>metagenomes</taxon>
        <taxon>organismal metagenomes</taxon>
    </lineage>
</organism>
<dbReference type="PANTHER" id="PTHR10302">
    <property type="entry name" value="SINGLE-STRANDED DNA-BINDING PROTEIN"/>
    <property type="match status" value="1"/>
</dbReference>
<evidence type="ECO:0000256" key="2">
    <source>
        <dbReference type="SAM" id="MobiDB-lite"/>
    </source>
</evidence>
<keyword evidence="1 3" id="KW-0238">DNA-binding</keyword>
<dbReference type="NCBIfam" id="TIGR00621">
    <property type="entry name" value="ssb"/>
    <property type="match status" value="1"/>
</dbReference>
<proteinExistence type="inferred from homology"/>
<dbReference type="HAMAP" id="MF_00984">
    <property type="entry name" value="SSB"/>
    <property type="match status" value="1"/>
</dbReference>
<dbReference type="GO" id="GO:0009295">
    <property type="term" value="C:nucleoid"/>
    <property type="evidence" value="ECO:0007669"/>
    <property type="project" value="TreeGrafter"/>
</dbReference>
<evidence type="ECO:0000256" key="1">
    <source>
        <dbReference type="ARBA" id="ARBA00023125"/>
    </source>
</evidence>
<name>A0A6M3KVQ4_9ZZZZ</name>